<dbReference type="OrthoDB" id="9769871at2"/>
<evidence type="ECO:0000256" key="5">
    <source>
        <dbReference type="ARBA" id="ARBA00023136"/>
    </source>
</evidence>
<organism evidence="9 10">
    <name type="scientific">Sporobacter termitidis DSM 10068</name>
    <dbReference type="NCBI Taxonomy" id="1123282"/>
    <lineage>
        <taxon>Bacteria</taxon>
        <taxon>Bacillati</taxon>
        <taxon>Bacillota</taxon>
        <taxon>Clostridia</taxon>
        <taxon>Eubacteriales</taxon>
        <taxon>Oscillospiraceae</taxon>
        <taxon>Sporobacter</taxon>
    </lineage>
</organism>
<dbReference type="Gene3D" id="3.40.50.2300">
    <property type="match status" value="2"/>
</dbReference>
<name>A0A1M5XR29_9FIRM</name>
<dbReference type="AlphaFoldDB" id="A0A1M5XR29"/>
<evidence type="ECO:0000256" key="2">
    <source>
        <dbReference type="ARBA" id="ARBA00008610"/>
    </source>
</evidence>
<keyword evidence="5" id="KW-0472">Membrane</keyword>
<accession>A0A1M5XR29</accession>
<keyword evidence="3" id="KW-1003">Cell membrane</keyword>
<dbReference type="SUPFAM" id="SSF53822">
    <property type="entry name" value="Periplasmic binding protein-like I"/>
    <property type="match status" value="1"/>
</dbReference>
<feature type="domain" description="ABC transporter substrate-binding protein PnrA-like" evidence="8">
    <location>
        <begin position="60"/>
        <end position="350"/>
    </location>
</feature>
<dbReference type="InterPro" id="IPR003760">
    <property type="entry name" value="PnrA-like"/>
</dbReference>
<evidence type="ECO:0000256" key="3">
    <source>
        <dbReference type="ARBA" id="ARBA00022475"/>
    </source>
</evidence>
<dbReference type="InterPro" id="IPR050957">
    <property type="entry name" value="BMP_lipoprotein"/>
</dbReference>
<dbReference type="InterPro" id="IPR028082">
    <property type="entry name" value="Peripla_BP_I"/>
</dbReference>
<dbReference type="EMBL" id="FQXV01000006">
    <property type="protein sequence ID" value="SHI01994.1"/>
    <property type="molecule type" value="Genomic_DNA"/>
</dbReference>
<dbReference type="PANTHER" id="PTHR34296">
    <property type="entry name" value="TRANSCRIPTIONAL ACTIVATOR PROTEIN MED"/>
    <property type="match status" value="1"/>
</dbReference>
<comment type="similarity">
    <text evidence="2">Belongs to the BMP lipoprotein family.</text>
</comment>
<dbReference type="GO" id="GO:0005886">
    <property type="term" value="C:plasma membrane"/>
    <property type="evidence" value="ECO:0007669"/>
    <property type="project" value="UniProtKB-SubCell"/>
</dbReference>
<dbReference type="Pfam" id="PF02608">
    <property type="entry name" value="Bmp"/>
    <property type="match status" value="1"/>
</dbReference>
<dbReference type="CDD" id="cd06354">
    <property type="entry name" value="PBP1_PrnA-like"/>
    <property type="match status" value="1"/>
</dbReference>
<evidence type="ECO:0000259" key="8">
    <source>
        <dbReference type="Pfam" id="PF02608"/>
    </source>
</evidence>
<reference evidence="9 10" key="1">
    <citation type="submission" date="2016-11" db="EMBL/GenBank/DDBJ databases">
        <authorList>
            <person name="Jaros S."/>
            <person name="Januszkiewicz K."/>
            <person name="Wedrychowicz H."/>
        </authorList>
    </citation>
    <scope>NUCLEOTIDE SEQUENCE [LARGE SCALE GENOMIC DNA]</scope>
    <source>
        <strain evidence="9 10">DSM 10068</strain>
    </source>
</reference>
<keyword evidence="6" id="KW-0449">Lipoprotein</keyword>
<evidence type="ECO:0000256" key="7">
    <source>
        <dbReference type="SAM" id="MobiDB-lite"/>
    </source>
</evidence>
<dbReference type="RefSeq" id="WP_073078257.1">
    <property type="nucleotide sequence ID" value="NZ_FQXV01000006.1"/>
</dbReference>
<dbReference type="PANTHER" id="PTHR34296:SF2">
    <property type="entry name" value="ABC TRANSPORTER GUANOSINE-BINDING PROTEIN NUPN"/>
    <property type="match status" value="1"/>
</dbReference>
<dbReference type="Proteomes" id="UP000183995">
    <property type="component" value="Unassembled WGS sequence"/>
</dbReference>
<evidence type="ECO:0000256" key="6">
    <source>
        <dbReference type="ARBA" id="ARBA00023288"/>
    </source>
</evidence>
<evidence type="ECO:0000256" key="4">
    <source>
        <dbReference type="ARBA" id="ARBA00022729"/>
    </source>
</evidence>
<keyword evidence="10" id="KW-1185">Reference proteome</keyword>
<feature type="region of interest" description="Disordered" evidence="7">
    <location>
        <begin position="26"/>
        <end position="52"/>
    </location>
</feature>
<evidence type="ECO:0000256" key="1">
    <source>
        <dbReference type="ARBA" id="ARBA00004193"/>
    </source>
</evidence>
<dbReference type="PROSITE" id="PS51257">
    <property type="entry name" value="PROKAR_LIPOPROTEIN"/>
    <property type="match status" value="1"/>
</dbReference>
<evidence type="ECO:0000313" key="10">
    <source>
        <dbReference type="Proteomes" id="UP000183995"/>
    </source>
</evidence>
<keyword evidence="4" id="KW-0732">Signal</keyword>
<comment type="subcellular location">
    <subcellularLocation>
        <location evidence="1">Cell membrane</location>
        <topology evidence="1">Lipid-anchor</topology>
    </subcellularLocation>
</comment>
<sequence>MRKIFSVLLAVVLVVGLVTIATSCGGSNTAPSPSASASAGASATPSASPSSASGTYELALITDVGNIDDKSFNEASWNGVKAYAEENNITYAYYRPTEDSTAAREETIATAIDKGATVVVCPGYLFEEAIYDVQTKYPDVQFLLLDGQPHPADDATAIKINANVHCILYKEEQAGYLAGYAAVMDGYTKLGFAGGMAVPAVIRYGYGFVQGADAAAAEKGLKKGDVQINYWYAGGFGPTDDIRTKMDGWYTGGTEVVFSCGGGIYNSIVAAAEAAANGKVIGVDVDQSAVSTTIITSAMKELAVSVQQSLKALYDNSKAWPADLSGKTATLGAAEGDVGLPTEGDSWRLKTFTVDQYKALFDKLVSGAIVVNNSSDPKTTPTVNLVTVDYQG</sequence>
<gene>
    <name evidence="9" type="ORF">SAMN02745823_01944</name>
</gene>
<protein>
    <submittedName>
        <fullName evidence="9">Basic membrane protein A</fullName>
    </submittedName>
</protein>
<dbReference type="STRING" id="1123282.SAMN02745823_01944"/>
<proteinExistence type="inferred from homology"/>
<evidence type="ECO:0000313" key="9">
    <source>
        <dbReference type="EMBL" id="SHI01994.1"/>
    </source>
</evidence>